<organism evidence="2 3">
    <name type="scientific">Erythroxylum novogranatense</name>
    <dbReference type="NCBI Taxonomy" id="1862640"/>
    <lineage>
        <taxon>Eukaryota</taxon>
        <taxon>Viridiplantae</taxon>
        <taxon>Streptophyta</taxon>
        <taxon>Embryophyta</taxon>
        <taxon>Tracheophyta</taxon>
        <taxon>Spermatophyta</taxon>
        <taxon>Magnoliopsida</taxon>
        <taxon>eudicotyledons</taxon>
        <taxon>Gunneridae</taxon>
        <taxon>Pentapetalae</taxon>
        <taxon>rosids</taxon>
        <taxon>fabids</taxon>
        <taxon>Malpighiales</taxon>
        <taxon>Erythroxylaceae</taxon>
        <taxon>Erythroxylum</taxon>
    </lineage>
</organism>
<comment type="caution">
    <text evidence="2">The sequence shown here is derived from an EMBL/GenBank/DDBJ whole genome shotgun (WGS) entry which is preliminary data.</text>
</comment>
<evidence type="ECO:0000313" key="2">
    <source>
        <dbReference type="EMBL" id="KAJ8753568.1"/>
    </source>
</evidence>
<feature type="compositionally biased region" description="Polar residues" evidence="1">
    <location>
        <begin position="167"/>
        <end position="185"/>
    </location>
</feature>
<dbReference type="Proteomes" id="UP001159364">
    <property type="component" value="Linkage Group LG10"/>
</dbReference>
<sequence>MGGAEIDDKESRVRAAMNRQLKQLVPIRETFPHVGDVRITQQGTTNAYDQGIMRANPAEHWHGGLKAGEPCRYFRKASHEVASTATDLIRGGLQEGSVLTSLSSGMTTVAESLRPLNYHDQEVRTSTQPIASVSKPTGTNPDGGCDQAPAPDTTQGTTTEVRAHTVQGKSVQGNDRQRTQNTVKSNKGKAINTHNSRPADGNIVKQSIVKRAFSNTVEHHNVDGGGPSLLPK</sequence>
<protein>
    <submittedName>
        <fullName evidence="2">Uncharacterized protein</fullName>
    </submittedName>
</protein>
<evidence type="ECO:0000313" key="3">
    <source>
        <dbReference type="Proteomes" id="UP001159364"/>
    </source>
</evidence>
<reference evidence="2 3" key="1">
    <citation type="submission" date="2021-09" db="EMBL/GenBank/DDBJ databases">
        <title>Genomic insights and catalytic innovation underlie evolution of tropane alkaloids biosynthesis.</title>
        <authorList>
            <person name="Wang Y.-J."/>
            <person name="Tian T."/>
            <person name="Huang J.-P."/>
            <person name="Huang S.-X."/>
        </authorList>
    </citation>
    <scope>NUCLEOTIDE SEQUENCE [LARGE SCALE GENOMIC DNA]</scope>
    <source>
        <strain evidence="2">KIB-2018</strain>
        <tissue evidence="2">Leaf</tissue>
    </source>
</reference>
<gene>
    <name evidence="2" type="ORF">K2173_022809</name>
</gene>
<feature type="compositionally biased region" description="Polar residues" evidence="1">
    <location>
        <begin position="124"/>
        <end position="140"/>
    </location>
</feature>
<accession>A0AAV8SMZ4</accession>
<feature type="region of interest" description="Disordered" evidence="1">
    <location>
        <begin position="123"/>
        <end position="204"/>
    </location>
</feature>
<keyword evidence="3" id="KW-1185">Reference proteome</keyword>
<proteinExistence type="predicted"/>
<dbReference type="EMBL" id="JAIWQS010000010">
    <property type="protein sequence ID" value="KAJ8753568.1"/>
    <property type="molecule type" value="Genomic_DNA"/>
</dbReference>
<dbReference type="AlphaFoldDB" id="A0AAV8SMZ4"/>
<name>A0AAV8SMZ4_9ROSI</name>
<evidence type="ECO:0000256" key="1">
    <source>
        <dbReference type="SAM" id="MobiDB-lite"/>
    </source>
</evidence>